<keyword evidence="3" id="KW-1185">Reference proteome</keyword>
<dbReference type="AlphaFoldDB" id="A0A1C7PC37"/>
<gene>
    <name evidence="2" type="ORF">PYTT_2149</name>
</gene>
<evidence type="ECO:0000256" key="1">
    <source>
        <dbReference type="SAM" id="Phobius"/>
    </source>
</evidence>
<dbReference type="STRING" id="1679444.PYTT_2149"/>
<accession>A0A1C7PC37</accession>
<evidence type="ECO:0000313" key="3">
    <source>
        <dbReference type="Proteomes" id="UP000176204"/>
    </source>
</evidence>
<protein>
    <recommendedName>
        <fullName evidence="4">TonB C-terminal domain-containing protein</fullName>
    </recommendedName>
</protein>
<keyword evidence="1" id="KW-0472">Membrane</keyword>
<evidence type="ECO:0008006" key="4">
    <source>
        <dbReference type="Google" id="ProtNLM"/>
    </source>
</evidence>
<dbReference type="RefSeq" id="WP_067775154.1">
    <property type="nucleotide sequence ID" value="NZ_LIGX01000021.1"/>
</dbReference>
<evidence type="ECO:0000313" key="2">
    <source>
        <dbReference type="EMBL" id="SEH96621.1"/>
    </source>
</evidence>
<dbReference type="KEGG" id="agl:PYTT_2149"/>
<dbReference type="SUPFAM" id="SSF74653">
    <property type="entry name" value="TolA/TonB C-terminal domain"/>
    <property type="match status" value="1"/>
</dbReference>
<reference evidence="3" key="1">
    <citation type="submission" date="2016-09" db="EMBL/GenBank/DDBJ databases">
        <authorList>
            <person name="Koehorst J."/>
        </authorList>
    </citation>
    <scope>NUCLEOTIDE SEQUENCE [LARGE SCALE GENOMIC DNA]</scope>
</reference>
<dbReference type="EMBL" id="LT629973">
    <property type="protein sequence ID" value="SEH96621.1"/>
    <property type="molecule type" value="Genomic_DNA"/>
</dbReference>
<sequence length="248" mass="27282">MTPEEKHRYTHFQEQLTFFVKRAQIKTLFPVFLVISGILYILVLLGSDIEFAKDLPPARRGIVYNLGPDQAVRLNALRNRTPLDTYIPPWADPAHDTLEIAPLKPKRGIEPTPLPPCTSDDLAGSVGRHRALWYLTLPPAEMPPEYAPETLAAALAVPELVSAPEAWGTPITRPAPQQGDDIGWIGCSASFEIVLSTLGTPEQIVLLDSSGSPQADTAAENIIRRMRWSPSAQPRNGILTLGWKEAQP</sequence>
<proteinExistence type="predicted"/>
<feature type="transmembrane region" description="Helical" evidence="1">
    <location>
        <begin position="28"/>
        <end position="47"/>
    </location>
</feature>
<name>A0A1C7PC37_9BACT</name>
<keyword evidence="1" id="KW-0812">Transmembrane</keyword>
<dbReference type="Proteomes" id="UP000176204">
    <property type="component" value="Chromosome I"/>
</dbReference>
<dbReference type="OrthoDB" id="198569at2"/>
<organism evidence="2 3">
    <name type="scientific">Akkermansia glycaniphila</name>
    <dbReference type="NCBI Taxonomy" id="1679444"/>
    <lineage>
        <taxon>Bacteria</taxon>
        <taxon>Pseudomonadati</taxon>
        <taxon>Verrucomicrobiota</taxon>
        <taxon>Verrucomicrobiia</taxon>
        <taxon>Verrucomicrobiales</taxon>
        <taxon>Akkermansiaceae</taxon>
        <taxon>Akkermansia</taxon>
    </lineage>
</organism>
<keyword evidence="1" id="KW-1133">Transmembrane helix</keyword>